<dbReference type="Gene3D" id="2.40.160.20">
    <property type="match status" value="1"/>
</dbReference>
<reference evidence="13 14" key="1">
    <citation type="submission" date="2020-08" db="EMBL/GenBank/DDBJ databases">
        <title>Genomic Encyclopedia of Type Strains, Phase IV (KMG-IV): sequencing the most valuable type-strain genomes for metagenomic binning, comparative biology and taxonomic classification.</title>
        <authorList>
            <person name="Goeker M."/>
        </authorList>
    </citation>
    <scope>NUCLEOTIDE SEQUENCE [LARGE SCALE GENOMIC DNA]</scope>
    <source>
        <strain evidence="13 14">DSM 27057</strain>
    </source>
</reference>
<keyword evidence="6" id="KW-0626">Porin</keyword>
<keyword evidence="2" id="KW-0813">Transport</keyword>
<dbReference type="PANTHER" id="PTHR30329">
    <property type="entry name" value="STATOR ELEMENT OF FLAGELLAR MOTOR COMPLEX"/>
    <property type="match status" value="1"/>
</dbReference>
<dbReference type="AlphaFoldDB" id="A0A7W6CGH8"/>
<keyword evidence="7 9" id="KW-0472">Membrane</keyword>
<evidence type="ECO:0000256" key="4">
    <source>
        <dbReference type="ARBA" id="ARBA00022692"/>
    </source>
</evidence>
<feature type="domain" description="OmpA-like" evidence="12">
    <location>
        <begin position="257"/>
        <end position="374"/>
    </location>
</feature>
<sequence>MRNLVLAAALASSALATTIATTAHAETGPYVTVEGGAVQHERIDIRDGSGNFQRNNRAKLGWQAGGAVGYDFGNFRLEAEGFYDKTALRSEYRPNGTPLPNGYFNNGNGFYGHTETTAGMVNALFSVGKWGMFKAYAGAGAGYARVDVWADNGTVGGLRGHDEGFAWQALAGISAPLSKNVDLGIKYRYFRPEDAKHFADRDGAFQGAKVRSHAVLATLTYNFGRAAEPAPEPAPPPPPPPPVAEAPPPPPPPPPPPAPVCNKGPYIVFFDWDKSELTSEAASILDSAVQAYGNCASVPVMVAGYTDSSGTPKYNLGLSARRADSVKSYLTSHGIGSASITTQGLGEANQRVPTADGVRELQNRRVEITYGPGAGN</sequence>
<evidence type="ECO:0000256" key="1">
    <source>
        <dbReference type="ARBA" id="ARBA00004571"/>
    </source>
</evidence>
<evidence type="ECO:0000256" key="8">
    <source>
        <dbReference type="ARBA" id="ARBA00023237"/>
    </source>
</evidence>
<comment type="caution">
    <text evidence="13">The sequence shown here is derived from an EMBL/GenBank/DDBJ whole genome shotgun (WGS) entry which is preliminary data.</text>
</comment>
<comment type="subcellular location">
    <subcellularLocation>
        <location evidence="1">Cell outer membrane</location>
        <topology evidence="1">Multi-pass membrane protein</topology>
    </subcellularLocation>
</comment>
<dbReference type="SUPFAM" id="SSF103088">
    <property type="entry name" value="OmpA-like"/>
    <property type="match status" value="1"/>
</dbReference>
<feature type="signal peptide" evidence="11">
    <location>
        <begin position="1"/>
        <end position="25"/>
    </location>
</feature>
<evidence type="ECO:0000256" key="2">
    <source>
        <dbReference type="ARBA" id="ARBA00022448"/>
    </source>
</evidence>
<evidence type="ECO:0000256" key="11">
    <source>
        <dbReference type="SAM" id="SignalP"/>
    </source>
</evidence>
<dbReference type="Pfam" id="PF00691">
    <property type="entry name" value="OmpA"/>
    <property type="match status" value="1"/>
</dbReference>
<dbReference type="InterPro" id="IPR006690">
    <property type="entry name" value="OMPA-like_CS"/>
</dbReference>
<keyword evidence="3" id="KW-1134">Transmembrane beta strand</keyword>
<dbReference type="RefSeq" id="WP_183625733.1">
    <property type="nucleotide sequence ID" value="NZ_JACIDX010000008.1"/>
</dbReference>
<keyword evidence="11" id="KW-0732">Signal</keyword>
<dbReference type="EMBL" id="JACIDX010000008">
    <property type="protein sequence ID" value="MBB3955427.1"/>
    <property type="molecule type" value="Genomic_DNA"/>
</dbReference>
<evidence type="ECO:0000256" key="9">
    <source>
        <dbReference type="PROSITE-ProRule" id="PRU00473"/>
    </source>
</evidence>
<evidence type="ECO:0000313" key="13">
    <source>
        <dbReference type="EMBL" id="MBB3955427.1"/>
    </source>
</evidence>
<dbReference type="PANTHER" id="PTHR30329:SF21">
    <property type="entry name" value="LIPOPROTEIN YIAD-RELATED"/>
    <property type="match status" value="1"/>
</dbReference>
<keyword evidence="8" id="KW-0998">Cell outer membrane</keyword>
<dbReference type="InterPro" id="IPR006664">
    <property type="entry name" value="OMP_bac"/>
</dbReference>
<gene>
    <name evidence="13" type="ORF">GGR38_002381</name>
</gene>
<dbReference type="InterPro" id="IPR036737">
    <property type="entry name" value="OmpA-like_sf"/>
</dbReference>
<dbReference type="InterPro" id="IPR050330">
    <property type="entry name" value="Bact_OuterMem_StrucFunc"/>
</dbReference>
<feature type="chain" id="PRO_5031440358" evidence="11">
    <location>
        <begin position="26"/>
        <end position="376"/>
    </location>
</feature>
<evidence type="ECO:0000313" key="14">
    <source>
        <dbReference type="Proteomes" id="UP000548867"/>
    </source>
</evidence>
<organism evidence="13 14">
    <name type="scientific">Novosphingobium sediminicola</name>
    <dbReference type="NCBI Taxonomy" id="563162"/>
    <lineage>
        <taxon>Bacteria</taxon>
        <taxon>Pseudomonadati</taxon>
        <taxon>Pseudomonadota</taxon>
        <taxon>Alphaproteobacteria</taxon>
        <taxon>Sphingomonadales</taxon>
        <taxon>Sphingomonadaceae</taxon>
        <taxon>Novosphingobium</taxon>
    </lineage>
</organism>
<accession>A0A7W6CGH8</accession>
<proteinExistence type="predicted"/>
<dbReference type="PROSITE" id="PS51123">
    <property type="entry name" value="OMPA_2"/>
    <property type="match status" value="1"/>
</dbReference>
<keyword evidence="5" id="KW-0406">Ion transport</keyword>
<evidence type="ECO:0000256" key="6">
    <source>
        <dbReference type="ARBA" id="ARBA00023114"/>
    </source>
</evidence>
<name>A0A7W6CGH8_9SPHN</name>
<dbReference type="PRINTS" id="PR01021">
    <property type="entry name" value="OMPADOMAIN"/>
</dbReference>
<dbReference type="GO" id="GO:0006811">
    <property type="term" value="P:monoatomic ion transport"/>
    <property type="evidence" value="ECO:0007669"/>
    <property type="project" value="UniProtKB-KW"/>
</dbReference>
<dbReference type="GO" id="GO:0046930">
    <property type="term" value="C:pore complex"/>
    <property type="evidence" value="ECO:0007669"/>
    <property type="project" value="UniProtKB-KW"/>
</dbReference>
<dbReference type="GO" id="GO:0009279">
    <property type="term" value="C:cell outer membrane"/>
    <property type="evidence" value="ECO:0007669"/>
    <property type="project" value="UniProtKB-SubCell"/>
</dbReference>
<keyword evidence="4" id="KW-0812">Transmembrane</keyword>
<evidence type="ECO:0000256" key="10">
    <source>
        <dbReference type="SAM" id="MobiDB-lite"/>
    </source>
</evidence>
<dbReference type="InterPro" id="IPR011250">
    <property type="entry name" value="OMP/PagP_B-barrel"/>
</dbReference>
<dbReference type="InterPro" id="IPR006665">
    <property type="entry name" value="OmpA-like"/>
</dbReference>
<feature type="region of interest" description="Disordered" evidence="10">
    <location>
        <begin position="226"/>
        <end position="257"/>
    </location>
</feature>
<dbReference type="CDD" id="cd07185">
    <property type="entry name" value="OmpA_C-like"/>
    <property type="match status" value="1"/>
</dbReference>
<evidence type="ECO:0000259" key="12">
    <source>
        <dbReference type="PROSITE" id="PS51123"/>
    </source>
</evidence>
<keyword evidence="14" id="KW-1185">Reference proteome</keyword>
<dbReference type="PROSITE" id="PS01068">
    <property type="entry name" value="OMPA_1"/>
    <property type="match status" value="1"/>
</dbReference>
<dbReference type="Proteomes" id="UP000548867">
    <property type="component" value="Unassembled WGS sequence"/>
</dbReference>
<feature type="compositionally biased region" description="Pro residues" evidence="10">
    <location>
        <begin position="230"/>
        <end position="257"/>
    </location>
</feature>
<evidence type="ECO:0000256" key="7">
    <source>
        <dbReference type="ARBA" id="ARBA00023136"/>
    </source>
</evidence>
<evidence type="ECO:0000256" key="3">
    <source>
        <dbReference type="ARBA" id="ARBA00022452"/>
    </source>
</evidence>
<dbReference type="SUPFAM" id="SSF56925">
    <property type="entry name" value="OMPA-like"/>
    <property type="match status" value="1"/>
</dbReference>
<evidence type="ECO:0000256" key="5">
    <source>
        <dbReference type="ARBA" id="ARBA00023065"/>
    </source>
</evidence>
<dbReference type="Gene3D" id="3.30.1330.60">
    <property type="entry name" value="OmpA-like domain"/>
    <property type="match status" value="1"/>
</dbReference>
<protein>
    <submittedName>
        <fullName evidence="13">Outer membrane protein OmpA-like peptidoglycan-associated protein</fullName>
    </submittedName>
</protein>
<dbReference type="GO" id="GO:0015288">
    <property type="term" value="F:porin activity"/>
    <property type="evidence" value="ECO:0007669"/>
    <property type="project" value="UniProtKB-KW"/>
</dbReference>